<evidence type="ECO:0000313" key="2">
    <source>
        <dbReference type="Proteomes" id="UP000092528"/>
    </source>
</evidence>
<name>A0A1C7F8F7_9VIBR</name>
<dbReference type="EMBL" id="CP016414">
    <property type="protein sequence ID" value="ANU35584.1"/>
    <property type="molecule type" value="Genomic_DNA"/>
</dbReference>
<accession>A0A1C7F8F7</accession>
<sequence>MFVSNTQSVIPRVNDERVGISYLQRWAENNLRVLAVR</sequence>
<evidence type="ECO:0000313" key="1">
    <source>
        <dbReference type="EMBL" id="ANU35584.1"/>
    </source>
</evidence>
<dbReference type="AlphaFoldDB" id="A0A1C7F8F7"/>
<reference evidence="1 2" key="1">
    <citation type="submission" date="2016-07" db="EMBL/GenBank/DDBJ databases">
        <title>Genome sequencing of Vibrio scophthalmi strain VS-05, an isolated from Paralichthys olivaceus.</title>
        <authorList>
            <person name="Han H.-J."/>
        </authorList>
    </citation>
    <scope>NUCLEOTIDE SEQUENCE [LARGE SCALE GENOMIC DNA]</scope>
    <source>
        <strain evidence="1 2">VS-05</strain>
    </source>
</reference>
<organism evidence="1 2">
    <name type="scientific">Vibrio scophthalmi</name>
    <dbReference type="NCBI Taxonomy" id="45658"/>
    <lineage>
        <taxon>Bacteria</taxon>
        <taxon>Pseudomonadati</taxon>
        <taxon>Pseudomonadota</taxon>
        <taxon>Gammaproteobacteria</taxon>
        <taxon>Vibrionales</taxon>
        <taxon>Vibrionaceae</taxon>
        <taxon>Vibrio</taxon>
    </lineage>
</organism>
<protein>
    <submittedName>
        <fullName evidence="1">Uncharacterized protein</fullName>
    </submittedName>
</protein>
<keyword evidence="2" id="KW-1185">Reference proteome</keyword>
<proteinExistence type="predicted"/>
<dbReference type="Proteomes" id="UP000092528">
    <property type="component" value="Chromosome 1"/>
</dbReference>
<gene>
    <name evidence="1" type="ORF">VSVS05_00447</name>
</gene>